<accession>A0A177B7V3</accession>
<evidence type="ECO:0000313" key="2">
    <source>
        <dbReference type="Proteomes" id="UP000078046"/>
    </source>
</evidence>
<dbReference type="EMBL" id="LWCA01000271">
    <property type="protein sequence ID" value="OAF69504.1"/>
    <property type="molecule type" value="Genomic_DNA"/>
</dbReference>
<comment type="caution">
    <text evidence="1">The sequence shown here is derived from an EMBL/GenBank/DDBJ whole genome shotgun (WGS) entry which is preliminary data.</text>
</comment>
<gene>
    <name evidence="1" type="ORF">A3Q56_02753</name>
</gene>
<protein>
    <submittedName>
        <fullName evidence="1">Uncharacterized protein</fullName>
    </submittedName>
</protein>
<name>A0A177B7V3_9BILA</name>
<sequence length="220" mass="25386">MEEVKEWLKTFEPPRGMQDHCVEHEKYNIFNACPGLKCYVPMEKYDECSMDYELNPLGKNGLKTTGANAMLAAPSFMVWKKGSLTSFLNPYSIHFSQSSVSNNNIMSSHYPSRPNMTNDLYSEVLGVMEPYSISGQWDESSNKFDFNEENEPIKSNHKSITELMDSLNLSDFEKDGVEPKSQIGIDKYFESIQENSKSLFDQYKIRTENMKLLRKRAYCV</sequence>
<dbReference type="Proteomes" id="UP000078046">
    <property type="component" value="Unassembled WGS sequence"/>
</dbReference>
<keyword evidence="2" id="KW-1185">Reference proteome</keyword>
<reference evidence="1 2" key="1">
    <citation type="submission" date="2016-04" db="EMBL/GenBank/DDBJ databases">
        <title>The genome of Intoshia linei affirms orthonectids as highly simplified spiralians.</title>
        <authorList>
            <person name="Mikhailov K.V."/>
            <person name="Slusarev G.S."/>
            <person name="Nikitin M.A."/>
            <person name="Logacheva M.D."/>
            <person name="Penin A."/>
            <person name="Aleoshin V."/>
            <person name="Panchin Y.V."/>
        </authorList>
    </citation>
    <scope>NUCLEOTIDE SEQUENCE [LARGE SCALE GENOMIC DNA]</scope>
    <source>
        <strain evidence="1">Intl2013</strain>
        <tissue evidence="1">Whole animal</tissue>
    </source>
</reference>
<organism evidence="1 2">
    <name type="scientific">Intoshia linei</name>
    <dbReference type="NCBI Taxonomy" id="1819745"/>
    <lineage>
        <taxon>Eukaryota</taxon>
        <taxon>Metazoa</taxon>
        <taxon>Spiralia</taxon>
        <taxon>Lophotrochozoa</taxon>
        <taxon>Mesozoa</taxon>
        <taxon>Orthonectida</taxon>
        <taxon>Rhopaluridae</taxon>
        <taxon>Intoshia</taxon>
    </lineage>
</organism>
<dbReference type="AlphaFoldDB" id="A0A177B7V3"/>
<evidence type="ECO:0000313" key="1">
    <source>
        <dbReference type="EMBL" id="OAF69504.1"/>
    </source>
</evidence>
<proteinExistence type="predicted"/>